<proteinExistence type="predicted"/>
<dbReference type="HOGENOM" id="CLU_085342_4_1_11"/>
<sequence>MRHGAMIVGALVLLAIIVGPTLKAYIGQKQQISALREQVTAQEKVVDELKAEQARWQDPAYVEQQARQRLKFVKVGEKAYTVLDPEDTQAIAPGMAQASKDSAWYATIWSSLEAADAPAAAK</sequence>
<dbReference type="eggNOG" id="COG2919">
    <property type="taxonomic scope" value="Bacteria"/>
</dbReference>
<dbReference type="InterPro" id="IPR007060">
    <property type="entry name" value="FtsL/DivIC"/>
</dbReference>
<reference evidence="1 2" key="1">
    <citation type="journal article" date="2013" name="ISME J.">
        <title>A metabolic model for members of the genus Tetrasphaera involved in enhanced biological phosphorus removal.</title>
        <authorList>
            <person name="Kristiansen R."/>
            <person name="Nguyen H.T.T."/>
            <person name="Saunders A.M."/>
            <person name="Nielsen J.L."/>
            <person name="Wimmer R."/>
            <person name="Le V.Q."/>
            <person name="McIlroy S.J."/>
            <person name="Petrovski S."/>
            <person name="Seviour R.J."/>
            <person name="Calteau A."/>
            <person name="Nielsen K.L."/>
            <person name="Nielsen P.H."/>
        </authorList>
    </citation>
    <scope>NUCLEOTIDE SEQUENCE [LARGE SCALE GENOMIC DNA]</scope>
    <source>
        <strain evidence="1 2">Lp2</strain>
    </source>
</reference>
<gene>
    <name evidence="1" type="ORF">BN10_920027</name>
</gene>
<name>N0E3C9_9MICO</name>
<dbReference type="STRING" id="1193181.BN10_920027"/>
<organism evidence="1 2">
    <name type="scientific">Phycicoccus elongatus Lp2</name>
    <dbReference type="NCBI Taxonomy" id="1193181"/>
    <lineage>
        <taxon>Bacteria</taxon>
        <taxon>Bacillati</taxon>
        <taxon>Actinomycetota</taxon>
        <taxon>Actinomycetes</taxon>
        <taxon>Micrococcales</taxon>
        <taxon>Intrasporangiaceae</taxon>
        <taxon>Phycicoccus</taxon>
    </lineage>
</organism>
<evidence type="ECO:0000313" key="1">
    <source>
        <dbReference type="EMBL" id="CCH71397.1"/>
    </source>
</evidence>
<evidence type="ECO:0000313" key="2">
    <source>
        <dbReference type="Proteomes" id="UP000013167"/>
    </source>
</evidence>
<keyword evidence="2" id="KW-1185">Reference proteome</keyword>
<dbReference type="Pfam" id="PF04977">
    <property type="entry name" value="DivIC"/>
    <property type="match status" value="1"/>
</dbReference>
<protein>
    <submittedName>
        <fullName evidence="1">Putative membrane protein</fullName>
    </submittedName>
</protein>
<comment type="caution">
    <text evidence="1">The sequence shown here is derived from an EMBL/GenBank/DDBJ whole genome shotgun (WGS) entry which is preliminary data.</text>
</comment>
<accession>N0E3C9</accession>
<dbReference type="EMBL" id="CAIZ01000166">
    <property type="protein sequence ID" value="CCH71397.1"/>
    <property type="molecule type" value="Genomic_DNA"/>
</dbReference>
<dbReference type="Proteomes" id="UP000013167">
    <property type="component" value="Unassembled WGS sequence"/>
</dbReference>
<dbReference type="AlphaFoldDB" id="N0E3C9"/>